<keyword evidence="5 9" id="KW-0040">ANK repeat</keyword>
<keyword evidence="14" id="KW-1185">Reference proteome</keyword>
<protein>
    <recommendedName>
        <fullName evidence="7">Protein phosphatase 1 regulatory subunit 12A</fullName>
    </recommendedName>
    <alternativeName>
        <fullName evidence="8">Myosin phosphatase-targeting subunit 1</fullName>
    </alternativeName>
</protein>
<dbReference type="InterPro" id="IPR031775">
    <property type="entry name" value="PRKG1_interact"/>
</dbReference>
<dbReference type="EnsemblMetazoa" id="XM_030987817">
    <property type="protein sequence ID" value="XP_030843677"/>
    <property type="gene ID" value="LOC591869"/>
</dbReference>
<feature type="repeat" description="ANK" evidence="9">
    <location>
        <begin position="115"/>
        <end position="147"/>
    </location>
</feature>
<dbReference type="OrthoDB" id="19014at2759"/>
<feature type="compositionally biased region" description="Basic and acidic residues" evidence="11">
    <location>
        <begin position="561"/>
        <end position="577"/>
    </location>
</feature>
<feature type="compositionally biased region" description="Low complexity" evidence="11">
    <location>
        <begin position="583"/>
        <end position="601"/>
    </location>
</feature>
<dbReference type="GeneID" id="591869"/>
<dbReference type="InterPro" id="IPR036770">
    <property type="entry name" value="Ankyrin_rpt-contain_sf"/>
</dbReference>
<dbReference type="PRINTS" id="PR01415">
    <property type="entry name" value="ANKYRIN"/>
</dbReference>
<evidence type="ECO:0000256" key="10">
    <source>
        <dbReference type="SAM" id="Coils"/>
    </source>
</evidence>
<feature type="compositionally biased region" description="Basic and acidic residues" evidence="11">
    <location>
        <begin position="659"/>
        <end position="678"/>
    </location>
</feature>
<feature type="domain" description="cGMP-dependent protein kinase interacting" evidence="12">
    <location>
        <begin position="865"/>
        <end position="955"/>
    </location>
</feature>
<evidence type="ECO:0000256" key="11">
    <source>
        <dbReference type="SAM" id="MobiDB-lite"/>
    </source>
</evidence>
<dbReference type="PIRSF" id="PIRSF038141">
    <property type="entry name" value="PP1_12ABC_vert"/>
    <property type="match status" value="1"/>
</dbReference>
<feature type="region of interest" description="Disordered" evidence="11">
    <location>
        <begin position="879"/>
        <end position="918"/>
    </location>
</feature>
<dbReference type="GO" id="GO:0048812">
    <property type="term" value="P:neuron projection morphogenesis"/>
    <property type="evidence" value="ECO:0000318"/>
    <property type="project" value="GO_Central"/>
</dbReference>
<feature type="compositionally biased region" description="Basic and acidic residues" evidence="11">
    <location>
        <begin position="621"/>
        <end position="630"/>
    </location>
</feature>
<dbReference type="InParanoid" id="A0A7M7NZ49"/>
<dbReference type="Proteomes" id="UP000007110">
    <property type="component" value="Unassembled WGS sequence"/>
</dbReference>
<evidence type="ECO:0000313" key="14">
    <source>
        <dbReference type="Proteomes" id="UP000007110"/>
    </source>
</evidence>
<dbReference type="Gene3D" id="6.10.140.390">
    <property type="match status" value="1"/>
</dbReference>
<keyword evidence="10" id="KW-0175">Coiled coil</keyword>
<evidence type="ECO:0000256" key="7">
    <source>
        <dbReference type="ARBA" id="ARBA00044128"/>
    </source>
</evidence>
<organism evidence="13 14">
    <name type="scientific">Strongylocentrotus purpuratus</name>
    <name type="common">Purple sea urchin</name>
    <dbReference type="NCBI Taxonomy" id="7668"/>
    <lineage>
        <taxon>Eukaryota</taxon>
        <taxon>Metazoa</taxon>
        <taxon>Echinodermata</taxon>
        <taxon>Eleutherozoa</taxon>
        <taxon>Echinozoa</taxon>
        <taxon>Echinoidea</taxon>
        <taxon>Euechinoidea</taxon>
        <taxon>Echinacea</taxon>
        <taxon>Camarodonta</taxon>
        <taxon>Echinidea</taxon>
        <taxon>Strongylocentrotidae</taxon>
        <taxon>Strongylocentrotus</taxon>
    </lineage>
</organism>
<feature type="compositionally biased region" description="Polar residues" evidence="11">
    <location>
        <begin position="847"/>
        <end position="862"/>
    </location>
</feature>
<evidence type="ECO:0000313" key="13">
    <source>
        <dbReference type="EnsemblMetazoa" id="XP_030843677"/>
    </source>
</evidence>
<dbReference type="FunFam" id="1.25.40.20:FF:000876">
    <property type="entry name" value="Protein phosphatase 1 regulatory subunit 12A"/>
    <property type="match status" value="1"/>
</dbReference>
<dbReference type="OMA" id="GYSEVLX"/>
<dbReference type="AlphaFoldDB" id="A0A7M7NZ49"/>
<dbReference type="PANTHER" id="PTHR24179">
    <property type="entry name" value="PROTEIN PHOSPHATASE 1 REGULATORY SUBUNIT 12"/>
    <property type="match status" value="1"/>
</dbReference>
<evidence type="ECO:0000259" key="12">
    <source>
        <dbReference type="Pfam" id="PF15898"/>
    </source>
</evidence>
<dbReference type="PROSITE" id="PS50297">
    <property type="entry name" value="ANK_REP_REGION"/>
    <property type="match status" value="4"/>
</dbReference>
<dbReference type="RefSeq" id="XP_030843677.1">
    <property type="nucleotide sequence ID" value="XM_030987817.1"/>
</dbReference>
<dbReference type="SMART" id="SM00248">
    <property type="entry name" value="ANK"/>
    <property type="match status" value="5"/>
</dbReference>
<dbReference type="InterPro" id="IPR017401">
    <property type="entry name" value="MYPT1/MYPT2/Mbs85"/>
</dbReference>
<dbReference type="GO" id="GO:0004857">
    <property type="term" value="F:enzyme inhibitor activity"/>
    <property type="evidence" value="ECO:0000318"/>
    <property type="project" value="GO_Central"/>
</dbReference>
<feature type="compositionally biased region" description="Acidic residues" evidence="11">
    <location>
        <begin position="786"/>
        <end position="800"/>
    </location>
</feature>
<accession>A0A7M7NZ49</accession>
<feature type="compositionally biased region" description="Basic residues" evidence="11">
    <location>
        <begin position="631"/>
        <end position="641"/>
    </location>
</feature>
<feature type="compositionally biased region" description="Polar residues" evidence="11">
    <location>
        <begin position="602"/>
        <end position="619"/>
    </location>
</feature>
<reference evidence="13" key="2">
    <citation type="submission" date="2021-01" db="UniProtKB">
        <authorList>
            <consortium name="EnsemblMetazoa"/>
        </authorList>
    </citation>
    <scope>IDENTIFICATION</scope>
</reference>
<feature type="compositionally biased region" description="Acidic residues" evidence="11">
    <location>
        <begin position="376"/>
        <end position="395"/>
    </location>
</feature>
<keyword evidence="3" id="KW-0963">Cytoplasm</keyword>
<proteinExistence type="inferred from homology"/>
<feature type="compositionally biased region" description="Basic and acidic residues" evidence="11">
    <location>
        <begin position="688"/>
        <end position="697"/>
    </location>
</feature>
<feature type="compositionally biased region" description="Polar residues" evidence="11">
    <location>
        <begin position="759"/>
        <end position="768"/>
    </location>
</feature>
<dbReference type="InterPro" id="IPR002110">
    <property type="entry name" value="Ankyrin_rpt"/>
</dbReference>
<evidence type="ECO:0000256" key="9">
    <source>
        <dbReference type="PROSITE-ProRule" id="PRU00023"/>
    </source>
</evidence>
<dbReference type="Pfam" id="PF12796">
    <property type="entry name" value="Ank_2"/>
    <property type="match status" value="2"/>
</dbReference>
<keyword evidence="2" id="KW-0217">Developmental protein</keyword>
<feature type="repeat" description="ANK" evidence="9">
    <location>
        <begin position="208"/>
        <end position="240"/>
    </location>
</feature>
<evidence type="ECO:0000256" key="2">
    <source>
        <dbReference type="ARBA" id="ARBA00022473"/>
    </source>
</evidence>
<feature type="region of interest" description="Disordered" evidence="11">
    <location>
        <begin position="298"/>
        <end position="863"/>
    </location>
</feature>
<comment type="subcellular location">
    <subcellularLocation>
        <location evidence="1">Cytoplasm</location>
    </subcellularLocation>
</comment>
<feature type="compositionally biased region" description="Basic and acidic residues" evidence="11">
    <location>
        <begin position="483"/>
        <end position="495"/>
    </location>
</feature>
<feature type="compositionally biased region" description="Basic and acidic residues" evidence="11">
    <location>
        <begin position="298"/>
        <end position="312"/>
    </location>
</feature>
<sequence>MADGEVSSAGGKPKSALMRRHEQLQRWKDSEFDREAAERNAKKAKVKFAAGCVFLAACASEDLDEIQSLIKRGADINYANIDGLTALHQAVIDEKIDMVEYLLEHGADIEAQDNEGWTALHAAASCGFEDIATYLIENGADLVACNNEGELPMDLAEEEDMEEFLQDEMDKQDLDVDQARTEEHDKMLEDAKQWVNSKKVTDRRHPKTGATSLHVASAKGYIKVMELLIQAGVDVNAKDNDGWTPLHASSHWGHKDACEVLVKAMCDMDTKNKLNHTAFDLADEEILKWLEELKKKQASMKKDEPTAPRIDTKIPPPLKRRHRLSSSGSGSSVTRISVPDRNMLLHQDMAKERKELEKKMHGGDKVKKTMESSSSSEEESESEEESSEEESEEEKNSDKNPTPSRRPVEVNSRLGRPTITPQPASPSKKEMPSFSPKPLAPQQAQVKLPPPKQAPKQDKKQEEEVPAWRTGLRKTTSSSTVPEPKKTETQADKLARSASTPRIPTSKPETKPPAPWENKKVTRPAPPSSTKTVESEPSREVILPSPRGSGRRRIAAEITTDQDRTEPARDRTIRDRGVPSAITTPSTTNDTTSTTCNNNTPVGSSATTTVPSSRRSIMTPSKEEESETQRKARAKRERSSRRSTQGVSAEDIESAVKCNELKTQDNRVADNNKQETPRLRPRISASTVEKKDEKPEEPQTMTFVARPSRSTVTDSTDTPTATARLGRANRDDKSATDEAKERAKEREKEREKEQDALKKNSTGTSTALSRRRPREKRRDTGVIYREEEEDEDEDEEDEDDPLKSRRPSPLYSSYTTDRSSRPSSTSSVGSRYGDSSSVLDRSRGGSDRNQTSTRSNSGQACSSCKKLFDDKDSLISKLQSDVKHKDQEIAELKSQSDRRSDSRAGDSDKRERRGLERRISELEEELKAMEQLKSDNQRLKDENGALVRVISKLSK</sequence>
<dbReference type="KEGG" id="spu:591869"/>
<dbReference type="PANTHER" id="PTHR24179:SF21">
    <property type="entry name" value="MYOSIN BINDING SUBUNIT, ISOFORM O"/>
    <property type="match status" value="1"/>
</dbReference>
<feature type="compositionally biased region" description="Low complexity" evidence="11">
    <location>
        <begin position="811"/>
        <end position="838"/>
    </location>
</feature>
<feature type="compositionally biased region" description="Low complexity" evidence="11">
    <location>
        <begin position="706"/>
        <end position="724"/>
    </location>
</feature>
<keyword evidence="4" id="KW-0677">Repeat</keyword>
<dbReference type="GO" id="GO:0019901">
    <property type="term" value="F:protein kinase binding"/>
    <property type="evidence" value="ECO:0007669"/>
    <property type="project" value="InterPro"/>
</dbReference>
<dbReference type="PROSITE" id="PS50088">
    <property type="entry name" value="ANK_REPEAT"/>
    <property type="match status" value="4"/>
</dbReference>
<feature type="region of interest" description="Disordered" evidence="11">
    <location>
        <begin position="1"/>
        <end position="20"/>
    </location>
</feature>
<dbReference type="Gene3D" id="1.25.40.20">
    <property type="entry name" value="Ankyrin repeat-containing domain"/>
    <property type="match status" value="2"/>
</dbReference>
<dbReference type="SUPFAM" id="SSF48403">
    <property type="entry name" value="Ankyrin repeat"/>
    <property type="match status" value="1"/>
</dbReference>
<feature type="compositionally biased region" description="Basic and acidic residues" evidence="11">
    <location>
        <begin position="728"/>
        <end position="758"/>
    </location>
</feature>
<evidence type="ECO:0000256" key="4">
    <source>
        <dbReference type="ARBA" id="ARBA00022737"/>
    </source>
</evidence>
<evidence type="ECO:0000256" key="6">
    <source>
        <dbReference type="ARBA" id="ARBA00038386"/>
    </source>
</evidence>
<dbReference type="GO" id="GO:0007165">
    <property type="term" value="P:signal transduction"/>
    <property type="evidence" value="ECO:0007669"/>
    <property type="project" value="InterPro"/>
</dbReference>
<dbReference type="GO" id="GO:0017020">
    <property type="term" value="F:myosin phosphatase regulator activity"/>
    <property type="evidence" value="ECO:0000318"/>
    <property type="project" value="GO_Central"/>
</dbReference>
<name>A0A7M7NZ49_STRPU</name>
<feature type="repeat" description="ANK" evidence="9">
    <location>
        <begin position="82"/>
        <end position="114"/>
    </location>
</feature>
<comment type="similarity">
    <text evidence="6">Belongs to the NRARP family.</text>
</comment>
<feature type="repeat" description="ANK" evidence="9">
    <location>
        <begin position="241"/>
        <end position="273"/>
    </location>
</feature>
<dbReference type="InterPro" id="IPR051226">
    <property type="entry name" value="PP1_Regulatory_Subunit"/>
</dbReference>
<dbReference type="GO" id="GO:0005737">
    <property type="term" value="C:cytoplasm"/>
    <property type="evidence" value="ECO:0000318"/>
    <property type="project" value="GO_Central"/>
</dbReference>
<dbReference type="Pfam" id="PF15898">
    <property type="entry name" value="PRKG1_interact"/>
    <property type="match status" value="1"/>
</dbReference>
<dbReference type="CDD" id="cd21930">
    <property type="entry name" value="IPD_PPP1R12"/>
    <property type="match status" value="1"/>
</dbReference>
<evidence type="ECO:0000256" key="5">
    <source>
        <dbReference type="ARBA" id="ARBA00023043"/>
    </source>
</evidence>
<dbReference type="FunCoup" id="A0A7M7NZ49">
    <property type="interactions" value="1788"/>
</dbReference>
<dbReference type="FunFam" id="1.25.40.20:FF:000004">
    <property type="entry name" value="Phosphatase 1 regulatory subunit 12A"/>
    <property type="match status" value="1"/>
</dbReference>
<reference evidence="14" key="1">
    <citation type="submission" date="2015-02" db="EMBL/GenBank/DDBJ databases">
        <title>Genome sequencing for Strongylocentrotus purpuratus.</title>
        <authorList>
            <person name="Murali S."/>
            <person name="Liu Y."/>
            <person name="Vee V."/>
            <person name="English A."/>
            <person name="Wang M."/>
            <person name="Skinner E."/>
            <person name="Han Y."/>
            <person name="Muzny D.M."/>
            <person name="Worley K.C."/>
            <person name="Gibbs R.A."/>
        </authorList>
    </citation>
    <scope>NUCLEOTIDE SEQUENCE</scope>
</reference>
<feature type="compositionally biased region" description="Basic and acidic residues" evidence="11">
    <location>
        <begin position="348"/>
        <end position="370"/>
    </location>
</feature>
<evidence type="ECO:0000256" key="1">
    <source>
        <dbReference type="ARBA" id="ARBA00004496"/>
    </source>
</evidence>
<evidence type="ECO:0000256" key="8">
    <source>
        <dbReference type="ARBA" id="ARBA00044333"/>
    </source>
</evidence>
<feature type="coiled-coil region" evidence="10">
    <location>
        <begin position="155"/>
        <end position="182"/>
    </location>
</feature>
<evidence type="ECO:0000256" key="3">
    <source>
        <dbReference type="ARBA" id="ARBA00022490"/>
    </source>
</evidence>